<dbReference type="InterPro" id="IPR051600">
    <property type="entry name" value="Beta-PGM-like"/>
</dbReference>
<evidence type="ECO:0000313" key="6">
    <source>
        <dbReference type="Proteomes" id="UP001555786"/>
    </source>
</evidence>
<dbReference type="InterPro" id="IPR023198">
    <property type="entry name" value="PGP-like_dom2"/>
</dbReference>
<dbReference type="GO" id="GO:0016787">
    <property type="term" value="F:hydrolase activity"/>
    <property type="evidence" value="ECO:0007669"/>
    <property type="project" value="UniProtKB-KW"/>
</dbReference>
<accession>A0ABV3PXZ0</accession>
<dbReference type="PANTHER" id="PTHR46193:SF10">
    <property type="entry name" value="6-PHOSPHOGLUCONATE PHOSPHATASE"/>
    <property type="match status" value="1"/>
</dbReference>
<evidence type="ECO:0000256" key="3">
    <source>
        <dbReference type="ARBA" id="ARBA00022723"/>
    </source>
</evidence>
<name>A0ABV3PXZ0_9HYPH</name>
<comment type="cofactor">
    <cofactor evidence="1">
        <name>Mg(2+)</name>
        <dbReference type="ChEBI" id="CHEBI:18420"/>
    </cofactor>
</comment>
<dbReference type="PANTHER" id="PTHR46193">
    <property type="entry name" value="6-PHOSPHOGLUCONATE PHOSPHATASE"/>
    <property type="match status" value="1"/>
</dbReference>
<dbReference type="InterPro" id="IPR036412">
    <property type="entry name" value="HAD-like_sf"/>
</dbReference>
<comment type="caution">
    <text evidence="5">The sequence shown here is derived from an EMBL/GenBank/DDBJ whole genome shotgun (WGS) entry which is preliminary data.</text>
</comment>
<proteinExistence type="inferred from homology"/>
<gene>
    <name evidence="5" type="ORF">ABXS05_33580</name>
</gene>
<dbReference type="Proteomes" id="UP001555786">
    <property type="component" value="Unassembled WGS sequence"/>
</dbReference>
<organism evidence="5 6">
    <name type="scientific">Labrys neptuniae</name>
    <dbReference type="NCBI Taxonomy" id="376174"/>
    <lineage>
        <taxon>Bacteria</taxon>
        <taxon>Pseudomonadati</taxon>
        <taxon>Pseudomonadota</taxon>
        <taxon>Alphaproteobacteria</taxon>
        <taxon>Hyphomicrobiales</taxon>
        <taxon>Xanthobacteraceae</taxon>
        <taxon>Labrys</taxon>
    </lineage>
</organism>
<keyword evidence="6" id="KW-1185">Reference proteome</keyword>
<dbReference type="SUPFAM" id="SSF56784">
    <property type="entry name" value="HAD-like"/>
    <property type="match status" value="1"/>
</dbReference>
<dbReference type="InterPro" id="IPR006439">
    <property type="entry name" value="HAD-SF_hydro_IA"/>
</dbReference>
<dbReference type="Pfam" id="PF00702">
    <property type="entry name" value="Hydrolase"/>
    <property type="match status" value="1"/>
</dbReference>
<evidence type="ECO:0000256" key="4">
    <source>
        <dbReference type="ARBA" id="ARBA00022842"/>
    </source>
</evidence>
<dbReference type="Gene3D" id="3.40.50.1000">
    <property type="entry name" value="HAD superfamily/HAD-like"/>
    <property type="match status" value="1"/>
</dbReference>
<dbReference type="RefSeq" id="WP_367626899.1">
    <property type="nucleotide sequence ID" value="NZ_JBFNQD010000029.1"/>
</dbReference>
<evidence type="ECO:0000256" key="1">
    <source>
        <dbReference type="ARBA" id="ARBA00001946"/>
    </source>
</evidence>
<dbReference type="SFLD" id="SFLDG01129">
    <property type="entry name" value="C1.5:_HAD__Beta-PGM__Phosphata"/>
    <property type="match status" value="1"/>
</dbReference>
<sequence length="226" mass="24047">MTGTAFDLIICDCDGVLVDSEILASRIDAEELQRRGFDDYPLSEMLSRFAGVSQRDIIATVERESGRPIGADFAQTVAKRIEAVMHAELRALPDAARTLATMPQLKCVASSSAPSKLDLALRLSGLKPLFAPNIFSAVEVERGKPAPDLFLHAARRMGRLPERCCVIEDSVAGVTAAVAAGMTVIGFVGGAHCAPGHAERLTQIGAVAVVDHWKKLPEAMGAARVN</sequence>
<comment type="similarity">
    <text evidence="2">Belongs to the HAD-like hydrolase superfamily. CbbY/CbbZ/Gph/YieH family.</text>
</comment>
<keyword evidence="4" id="KW-0460">Magnesium</keyword>
<dbReference type="InterPro" id="IPR023214">
    <property type="entry name" value="HAD_sf"/>
</dbReference>
<keyword evidence="3" id="KW-0479">Metal-binding</keyword>
<evidence type="ECO:0000256" key="2">
    <source>
        <dbReference type="ARBA" id="ARBA00006171"/>
    </source>
</evidence>
<evidence type="ECO:0000313" key="5">
    <source>
        <dbReference type="EMBL" id="MEW9310517.1"/>
    </source>
</evidence>
<keyword evidence="5" id="KW-0378">Hydrolase</keyword>
<reference evidence="5 6" key="1">
    <citation type="submission" date="2024-07" db="EMBL/GenBank/DDBJ databases">
        <title>Description of Labrys sedimenti sp. nov., isolated from a diclofenac-degrading enrichment culture.</title>
        <authorList>
            <person name="Tancsics A."/>
            <person name="Csepanyi A."/>
        </authorList>
    </citation>
    <scope>NUCLEOTIDE SEQUENCE [LARGE SCALE GENOMIC DNA]</scope>
    <source>
        <strain evidence="5 6">LMG 23578</strain>
    </source>
</reference>
<dbReference type="SFLD" id="SFLDS00003">
    <property type="entry name" value="Haloacid_Dehalogenase"/>
    <property type="match status" value="1"/>
</dbReference>
<dbReference type="EMBL" id="JBFNQD010000029">
    <property type="protein sequence ID" value="MEW9310517.1"/>
    <property type="molecule type" value="Genomic_DNA"/>
</dbReference>
<protein>
    <submittedName>
        <fullName evidence="5">HAD-IA family hydrolase</fullName>
    </submittedName>
</protein>
<dbReference type="NCBIfam" id="TIGR01509">
    <property type="entry name" value="HAD-SF-IA-v3"/>
    <property type="match status" value="1"/>
</dbReference>
<dbReference type="Gene3D" id="1.10.150.240">
    <property type="entry name" value="Putative phosphatase, domain 2"/>
    <property type="match status" value="1"/>
</dbReference>